<comment type="caution">
    <text evidence="1">The sequence shown here is derived from an EMBL/GenBank/DDBJ whole genome shotgun (WGS) entry which is preliminary data.</text>
</comment>
<reference evidence="2" key="2">
    <citation type="submission" date="2023-07" db="EMBL/GenBank/DDBJ databases">
        <title>Genome-inferred correspondence between phylogeny and metabolic traits in the wild Drosophila gut microbiome.</title>
        <authorList>
            <person name="Bueno E."/>
            <person name="Blow F."/>
            <person name="Douglas A.E."/>
        </authorList>
    </citation>
    <scope>NUCLEOTIDE SEQUENCE [LARGE SCALE GENOMIC DNA]</scope>
    <source>
        <strain evidence="2">JGM97</strain>
    </source>
</reference>
<sequence>MQILVTTRGTVAAGYVTALRSAGFTDQQVVENIGAVTAILFTNMFNRVNDTDVDFPAVTPFKLYTY</sequence>
<evidence type="ECO:0000313" key="2">
    <source>
        <dbReference type="Proteomes" id="UP000680634"/>
    </source>
</evidence>
<evidence type="ECO:0000313" key="1">
    <source>
        <dbReference type="EMBL" id="MBS0967842.1"/>
    </source>
</evidence>
<reference evidence="1 2" key="1">
    <citation type="submission" date="2020-12" db="EMBL/GenBank/DDBJ databases">
        <authorList>
            <person name="Mcmullen J.G."/>
        </authorList>
    </citation>
    <scope>NUCLEOTIDE SEQUENCE [LARGE SCALE GENOMIC DNA]</scope>
    <source>
        <strain evidence="1 2">JGM97</strain>
    </source>
</reference>
<dbReference type="InterPro" id="IPR029032">
    <property type="entry name" value="AhpD-like"/>
</dbReference>
<proteinExistence type="predicted"/>
<organism evidence="1 2">
    <name type="scientific">Nissabacter archeti</name>
    <dbReference type="NCBI Taxonomy" id="1917880"/>
    <lineage>
        <taxon>Bacteria</taxon>
        <taxon>Pseudomonadati</taxon>
        <taxon>Pseudomonadota</taxon>
        <taxon>Gammaproteobacteria</taxon>
        <taxon>Enterobacterales</taxon>
        <taxon>Yersiniaceae</taxon>
        <taxon>Nissabacter</taxon>
    </lineage>
</organism>
<dbReference type="EMBL" id="JAERKB010000002">
    <property type="protein sequence ID" value="MBS0967842.1"/>
    <property type="molecule type" value="Genomic_DNA"/>
</dbReference>
<dbReference type="Gene3D" id="1.20.1290.10">
    <property type="entry name" value="AhpD-like"/>
    <property type="match status" value="1"/>
</dbReference>
<dbReference type="Proteomes" id="UP000680634">
    <property type="component" value="Unassembled WGS sequence"/>
</dbReference>
<dbReference type="SUPFAM" id="SSF69118">
    <property type="entry name" value="AhpD-like"/>
    <property type="match status" value="1"/>
</dbReference>
<protein>
    <submittedName>
        <fullName evidence="1">Uncharacterized protein</fullName>
    </submittedName>
</protein>
<keyword evidence="2" id="KW-1185">Reference proteome</keyword>
<accession>A0ABS5JD52</accession>
<name>A0ABS5JD52_9GAMM</name>
<gene>
    <name evidence="1" type="ORF">JK232_02940</name>
</gene>